<dbReference type="SUPFAM" id="SSF49464">
    <property type="entry name" value="Carboxypeptidase regulatory domain-like"/>
    <property type="match status" value="1"/>
</dbReference>
<dbReference type="InterPro" id="IPR008969">
    <property type="entry name" value="CarboxyPept-like_regulatory"/>
</dbReference>
<accession>A0ABR7MNR4</accession>
<keyword evidence="2" id="KW-1185">Reference proteome</keyword>
<sequence>MLPFPRLAQLRVLRVLGLLLLVWLGAAGAVQAQVRVTGTISDAETRKPVPRVTVLLQGKGQGVIASDQGDFNLTATARDTLVFQALGYKTQRLVVGNSGLSQIILQIKLQPTSIELQSVEVLQGRPSDAVINRALRNIKRPTPPDNAVKRTAPPKPLFPVDSTAPAAPSASATVQNPVSLLYEQFSREGKQRQKMEEIKAQERLQKAIKARKEYNKYFLDNRGYE</sequence>
<organism evidence="1 2">
    <name type="scientific">Hymenobacter citatus</name>
    <dbReference type="NCBI Taxonomy" id="2763506"/>
    <lineage>
        <taxon>Bacteria</taxon>
        <taxon>Pseudomonadati</taxon>
        <taxon>Bacteroidota</taxon>
        <taxon>Cytophagia</taxon>
        <taxon>Cytophagales</taxon>
        <taxon>Hymenobacteraceae</taxon>
        <taxon>Hymenobacter</taxon>
    </lineage>
</organism>
<proteinExistence type="predicted"/>
<comment type="caution">
    <text evidence="1">The sequence shown here is derived from an EMBL/GenBank/DDBJ whole genome shotgun (WGS) entry which is preliminary data.</text>
</comment>
<reference evidence="1 2" key="1">
    <citation type="submission" date="2020-08" db="EMBL/GenBank/DDBJ databases">
        <title>Hymenobacter sp.</title>
        <authorList>
            <person name="Kim M.K."/>
        </authorList>
    </citation>
    <scope>NUCLEOTIDE SEQUENCE [LARGE SCALE GENOMIC DNA]</scope>
    <source>
        <strain evidence="1 2">BT507</strain>
    </source>
</reference>
<name>A0ABR7MNR4_9BACT</name>
<dbReference type="EMBL" id="JACSCY010000017">
    <property type="protein sequence ID" value="MBC6612722.1"/>
    <property type="molecule type" value="Genomic_DNA"/>
</dbReference>
<dbReference type="RefSeq" id="WP_187320945.1">
    <property type="nucleotide sequence ID" value="NZ_JACSCY010000017.1"/>
</dbReference>
<dbReference type="Pfam" id="PF13715">
    <property type="entry name" value="CarbopepD_reg_2"/>
    <property type="match status" value="1"/>
</dbReference>
<dbReference type="Proteomes" id="UP000622017">
    <property type="component" value="Unassembled WGS sequence"/>
</dbReference>
<evidence type="ECO:0000313" key="2">
    <source>
        <dbReference type="Proteomes" id="UP000622017"/>
    </source>
</evidence>
<evidence type="ECO:0000313" key="1">
    <source>
        <dbReference type="EMBL" id="MBC6612722.1"/>
    </source>
</evidence>
<gene>
    <name evidence="1" type="ORF">H8B15_17500</name>
</gene>
<dbReference type="Gene3D" id="2.60.40.1120">
    <property type="entry name" value="Carboxypeptidase-like, regulatory domain"/>
    <property type="match status" value="1"/>
</dbReference>
<protein>
    <submittedName>
        <fullName evidence="1">Carboxypeptidase-like regulatory domain-containing protein</fullName>
    </submittedName>
</protein>